<comment type="caution">
    <text evidence="1">The sequence shown here is derived from an EMBL/GenBank/DDBJ whole genome shotgun (WGS) entry which is preliminary data.</text>
</comment>
<evidence type="ECO:0000313" key="2">
    <source>
        <dbReference type="Proteomes" id="UP001139336"/>
    </source>
</evidence>
<dbReference type="RefSeq" id="WP_236118408.1">
    <property type="nucleotide sequence ID" value="NZ_JAKGSI010000002.1"/>
</dbReference>
<gene>
    <name evidence="1" type="ORF">L1O03_05435</name>
</gene>
<sequence length="66" mass="7320">MLAMVADVLTVAAHSTAAMADFAVRRRRRWGVELNIPANSSFLQMVKEVSLTIRWVNGSLMSATNR</sequence>
<proteinExistence type="predicted"/>
<evidence type="ECO:0000313" key="1">
    <source>
        <dbReference type="EMBL" id="MCF4006621.1"/>
    </source>
</evidence>
<protein>
    <submittedName>
        <fullName evidence="1">Uncharacterized protein</fullName>
    </submittedName>
</protein>
<accession>A0A9X1TZ83</accession>
<dbReference type="Proteomes" id="UP001139336">
    <property type="component" value="Unassembled WGS sequence"/>
</dbReference>
<dbReference type="AlphaFoldDB" id="A0A9X1TZ83"/>
<keyword evidence="2" id="KW-1185">Reference proteome</keyword>
<reference evidence="1" key="1">
    <citation type="submission" date="2022-01" db="EMBL/GenBank/DDBJ databases">
        <title>Corynebacterium sp. nov isolated from isolated from the feces of the greater white-fronted geese (Anser albifrons) at Poyang Lake, PR China.</title>
        <authorList>
            <person name="Liu Q."/>
        </authorList>
    </citation>
    <scope>NUCLEOTIDE SEQUENCE</scope>
    <source>
        <strain evidence="1">JCM 32435</strain>
    </source>
</reference>
<name>A0A9X1TZ83_9CORY</name>
<dbReference type="EMBL" id="JAKGSI010000002">
    <property type="protein sequence ID" value="MCF4006621.1"/>
    <property type="molecule type" value="Genomic_DNA"/>
</dbReference>
<organism evidence="1 2">
    <name type="scientific">Corynebacterium uropygiale</name>
    <dbReference type="NCBI Taxonomy" id="1775911"/>
    <lineage>
        <taxon>Bacteria</taxon>
        <taxon>Bacillati</taxon>
        <taxon>Actinomycetota</taxon>
        <taxon>Actinomycetes</taxon>
        <taxon>Mycobacteriales</taxon>
        <taxon>Corynebacteriaceae</taxon>
        <taxon>Corynebacterium</taxon>
    </lineage>
</organism>